<feature type="transmembrane region" description="Helical" evidence="1">
    <location>
        <begin position="12"/>
        <end position="31"/>
    </location>
</feature>
<evidence type="ECO:0000313" key="5">
    <source>
        <dbReference type="Proteomes" id="UP000544052"/>
    </source>
</evidence>
<evidence type="ECO:0000256" key="1">
    <source>
        <dbReference type="SAM" id="Phobius"/>
    </source>
</evidence>
<keyword evidence="1" id="KW-1133">Transmembrane helix</keyword>
<dbReference type="Proteomes" id="UP000518255">
    <property type="component" value="Unassembled WGS sequence"/>
</dbReference>
<dbReference type="RefSeq" id="WP_182580953.1">
    <property type="nucleotide sequence ID" value="NZ_JACIUY010000050.1"/>
</dbReference>
<dbReference type="AlphaFoldDB" id="A0A7W3TZA9"/>
<dbReference type="Proteomes" id="UP000544052">
    <property type="component" value="Unassembled WGS sequence"/>
</dbReference>
<keyword evidence="1" id="KW-0472">Membrane</keyword>
<reference evidence="4 5" key="1">
    <citation type="submission" date="2020-07" db="EMBL/GenBank/DDBJ databases">
        <title>Description of Limosilactobacillus balticus sp. nov., Limosilactobacillus agrestis sp. nov., Limosilactobacillus albertensis sp. nov., Limosilactobacillus rudii sp. nov., Limosilactobacillus fastidiosus sp. nov., five novel Limosilactobacillus species isolated from the vertebrate gastrointestinal tract, and proposal of 6 subspecies of Limosilactobacillus reuteri adapted to the gastrointestinal tract of specific vertebrate hosts.</title>
        <authorList>
            <person name="Li F."/>
            <person name="Cheng C."/>
            <person name="Zheng J."/>
            <person name="Quevedo R.M."/>
            <person name="Li J."/>
            <person name="Roos S."/>
            <person name="Gaenzle M.G."/>
            <person name="Walter J."/>
        </authorList>
    </citation>
    <scope>NUCLEOTIDE SEQUENCE [LARGE SCALE GENOMIC DNA]</scope>
    <source>
        <strain evidence="3 4">WF-MA3-C</strain>
        <strain evidence="2 5">WF-MO7-1</strain>
    </source>
</reference>
<comment type="caution">
    <text evidence="3">The sequence shown here is derived from an EMBL/GenBank/DDBJ whole genome shotgun (WGS) entry which is preliminary data.</text>
</comment>
<feature type="transmembrane region" description="Helical" evidence="1">
    <location>
        <begin position="51"/>
        <end position="83"/>
    </location>
</feature>
<evidence type="ECO:0000313" key="2">
    <source>
        <dbReference type="EMBL" id="MBB1063292.1"/>
    </source>
</evidence>
<keyword evidence="5" id="KW-1185">Reference proteome</keyword>
<keyword evidence="1" id="KW-0812">Transmembrane</keyword>
<gene>
    <name evidence="3" type="ORF">H5R63_04580</name>
    <name evidence="2" type="ORF">H5R64_05885</name>
</gene>
<accession>A0A7W3TZA9</accession>
<dbReference type="EMBL" id="JACIUZ010000039">
    <property type="protein sequence ID" value="MBB1063292.1"/>
    <property type="molecule type" value="Genomic_DNA"/>
</dbReference>
<name>A0A7W3TZA9_9LACO</name>
<proteinExistence type="predicted"/>
<protein>
    <submittedName>
        <fullName evidence="3">Uncharacterized protein</fullName>
    </submittedName>
</protein>
<evidence type="ECO:0000313" key="4">
    <source>
        <dbReference type="Proteomes" id="UP000518255"/>
    </source>
</evidence>
<dbReference type="EMBL" id="JACIUY010000050">
    <property type="protein sequence ID" value="MBB1086068.1"/>
    <property type="molecule type" value="Genomic_DNA"/>
</dbReference>
<organism evidence="3 4">
    <name type="scientific">Limosilactobacillus fastidiosus</name>
    <dbReference type="NCBI Taxonomy" id="2759855"/>
    <lineage>
        <taxon>Bacteria</taxon>
        <taxon>Bacillati</taxon>
        <taxon>Bacillota</taxon>
        <taxon>Bacilli</taxon>
        <taxon>Lactobacillales</taxon>
        <taxon>Lactobacillaceae</taxon>
        <taxon>Limosilactobacillus</taxon>
    </lineage>
</organism>
<sequence length="86" mass="9379">MDFIQSLGDNVGGFFMLLVIIAVVGVSLFGWGNYFTDGSNIAFVPGCFSKILIWGIVITVIYLVAGSQLFGWAVFAMIIYGVYKII</sequence>
<evidence type="ECO:0000313" key="3">
    <source>
        <dbReference type="EMBL" id="MBB1086068.1"/>
    </source>
</evidence>